<name>A0A5Q2T2C1_KLUIN</name>
<dbReference type="PANTHER" id="PTHR37290">
    <property type="entry name" value="INNER MEMBRANE PROTEIN YIAA-RELATED"/>
    <property type="match status" value="1"/>
</dbReference>
<dbReference type="InterPro" id="IPR038972">
    <property type="entry name" value="YiaA-like"/>
</dbReference>
<keyword evidence="1" id="KW-1133">Transmembrane helix</keyword>
<dbReference type="Pfam" id="PF05360">
    <property type="entry name" value="YiaAB"/>
    <property type="match status" value="2"/>
</dbReference>
<keyword evidence="1" id="KW-0472">Membrane</keyword>
<dbReference type="PANTHER" id="PTHR37290:SF1">
    <property type="entry name" value="INNER MEMBRANE PROTEIN YIAA"/>
    <property type="match status" value="1"/>
</dbReference>
<evidence type="ECO:0000256" key="1">
    <source>
        <dbReference type="SAM" id="Phobius"/>
    </source>
</evidence>
<evidence type="ECO:0000259" key="2">
    <source>
        <dbReference type="Pfam" id="PF05360"/>
    </source>
</evidence>
<evidence type="ECO:0000313" key="3">
    <source>
        <dbReference type="EMBL" id="QGH28333.1"/>
    </source>
</evidence>
<feature type="transmembrane region" description="Helical" evidence="1">
    <location>
        <begin position="42"/>
        <end position="62"/>
    </location>
</feature>
<evidence type="ECO:0000313" key="5">
    <source>
        <dbReference type="Proteomes" id="UP000344450"/>
    </source>
</evidence>
<feature type="transmembrane region" description="Helical" evidence="1">
    <location>
        <begin position="106"/>
        <end position="122"/>
    </location>
</feature>
<dbReference type="Proteomes" id="UP000344450">
    <property type="component" value="Chromosome"/>
</dbReference>
<dbReference type="NCBIfam" id="NF008482">
    <property type="entry name" value="PRK11383.1"/>
    <property type="match status" value="1"/>
</dbReference>
<dbReference type="EMBL" id="CP045845">
    <property type="protein sequence ID" value="QGH28333.1"/>
    <property type="molecule type" value="Genomic_DNA"/>
</dbReference>
<feature type="transmembrane region" description="Helical" evidence="1">
    <location>
        <begin position="74"/>
        <end position="94"/>
    </location>
</feature>
<gene>
    <name evidence="4" type="primary">yiaA</name>
    <name evidence="3" type="ORF">GHC21_01075</name>
    <name evidence="4" type="ORF">QBD33_00910</name>
</gene>
<protein>
    <submittedName>
        <fullName evidence="4">Inner membrane protein YiaA</fullName>
    </submittedName>
    <submittedName>
        <fullName evidence="3">YiaB family inner membrane protein</fullName>
    </submittedName>
</protein>
<feature type="domain" description="YiaAB two helix" evidence="2">
    <location>
        <begin position="75"/>
        <end position="127"/>
    </location>
</feature>
<evidence type="ECO:0000313" key="6">
    <source>
        <dbReference type="Proteomes" id="UP001177527"/>
    </source>
</evidence>
<dbReference type="GO" id="GO:0006974">
    <property type="term" value="P:DNA damage response"/>
    <property type="evidence" value="ECO:0007669"/>
    <property type="project" value="TreeGrafter"/>
</dbReference>
<reference evidence="4" key="2">
    <citation type="submission" date="2023-04" db="EMBL/GenBank/DDBJ databases">
        <title>APH(3)-Id, a novel chromosomal aminoglycoside phosphotransferase, identified from an environmental isolate of Kluyvera intermedia DW18.</title>
        <authorList>
            <person name="Sha Y."/>
        </authorList>
    </citation>
    <scope>NUCLEOTIDE SEQUENCE</scope>
    <source>
        <strain evidence="4">DW18</strain>
    </source>
</reference>
<dbReference type="InterPro" id="IPR008024">
    <property type="entry name" value="YiaAB"/>
</dbReference>
<sequence>MESKMSTYSPAFSIVSWIALVGGVVTYLLGLWNADMLLNEKGYYFAVLILGLFSAASYQKTVRDKYEGIPTTNIYYMTCLSVFIIAVALLLVGLWNATLLLSEKGFYGLAFFLSLFGAVAVQKNIRDSGAGRVHDTDAVDEGLSE</sequence>
<keyword evidence="5" id="KW-1185">Reference proteome</keyword>
<dbReference type="GO" id="GO:0005886">
    <property type="term" value="C:plasma membrane"/>
    <property type="evidence" value="ECO:0007669"/>
    <property type="project" value="TreeGrafter"/>
</dbReference>
<dbReference type="EMBL" id="CP123488">
    <property type="protein sequence ID" value="WGL56405.1"/>
    <property type="molecule type" value="Genomic_DNA"/>
</dbReference>
<feature type="transmembrane region" description="Helical" evidence="1">
    <location>
        <begin position="12"/>
        <end position="30"/>
    </location>
</feature>
<reference evidence="3 5" key="1">
    <citation type="submission" date="2019-10" db="EMBL/GenBank/DDBJ databases">
        <title>Complete genome sequencing of drug resistant plasmids in Kluyvera intermedia.</title>
        <authorList>
            <person name="Ke C."/>
            <person name="Jian S."/>
        </authorList>
    </citation>
    <scope>NUCLEOTIDE SEQUENCE [LARGE SCALE GENOMIC DNA]</scope>
    <source>
        <strain evidence="3 5">N2-1</strain>
    </source>
</reference>
<organism evidence="4 6">
    <name type="scientific">Kluyvera intermedia</name>
    <name type="common">Enterobacter intermedius</name>
    <dbReference type="NCBI Taxonomy" id="61648"/>
    <lineage>
        <taxon>Bacteria</taxon>
        <taxon>Pseudomonadati</taxon>
        <taxon>Pseudomonadota</taxon>
        <taxon>Gammaproteobacteria</taxon>
        <taxon>Enterobacterales</taxon>
        <taxon>Enterobacteriaceae</taxon>
        <taxon>Kluyvera</taxon>
    </lineage>
</organism>
<proteinExistence type="predicted"/>
<evidence type="ECO:0000313" key="4">
    <source>
        <dbReference type="EMBL" id="WGL56405.1"/>
    </source>
</evidence>
<feature type="domain" description="YiaAB two helix" evidence="2">
    <location>
        <begin position="12"/>
        <end position="64"/>
    </location>
</feature>
<keyword evidence="1" id="KW-0812">Transmembrane</keyword>
<dbReference type="RefSeq" id="WP_153741927.1">
    <property type="nucleotide sequence ID" value="NZ_CP045843.1"/>
</dbReference>
<dbReference type="AlphaFoldDB" id="A0A5Q2T2C1"/>
<accession>A0A5Q2T2C1</accession>
<dbReference type="GeneID" id="91970957"/>
<dbReference type="Proteomes" id="UP001177527">
    <property type="component" value="Chromosome"/>
</dbReference>